<reference evidence="15 16" key="2">
    <citation type="journal article" date="1996" name="DNA Res.">
        <title>Sequence analysis of the genome of the unicellular cyanobacterium Synechocystis sp. strain PCC6803. II. Sequence determination of the entire genome and assignment of potential protein-coding regions.</title>
        <authorList>
            <person name="Kaneko T."/>
            <person name="Sato S."/>
            <person name="Kotani H."/>
            <person name="Tanaka A."/>
            <person name="Asamizu E."/>
            <person name="Nakamura Y."/>
            <person name="Miyajima N."/>
            <person name="Hirosawa M."/>
            <person name="Sugiura M."/>
            <person name="Sasamoto S."/>
            <person name="Kimura T."/>
            <person name="Hosouchi T."/>
            <person name="Matsuno A."/>
            <person name="Muraki A."/>
            <person name="Nakazaki N."/>
            <person name="Naruo K."/>
            <person name="Okumura S."/>
            <person name="Shimpo S."/>
            <person name="Takeuchi C."/>
            <person name="Wada T."/>
            <person name="Watanabe A."/>
            <person name="Yamada M."/>
            <person name="Yasuda M."/>
            <person name="Tabata S."/>
        </authorList>
    </citation>
    <scope>NUCLEOTIDE SEQUENCE [LARGE SCALE GENOMIC DNA]</scope>
    <source>
        <strain evidence="16">ATCC 27184 / PCC 6803 / Kazusa</strain>
    </source>
</reference>
<comment type="similarity">
    <text evidence="1 11">Belongs to the helicase family. UvrD subfamily.</text>
</comment>
<dbReference type="eggNOG" id="COG0210">
    <property type="taxonomic scope" value="Bacteria"/>
</dbReference>
<dbReference type="SUPFAM" id="SSF52540">
    <property type="entry name" value="P-loop containing nucleoside triphosphate hydrolases"/>
    <property type="match status" value="1"/>
</dbReference>
<evidence type="ECO:0000256" key="2">
    <source>
        <dbReference type="ARBA" id="ARBA00022741"/>
    </source>
</evidence>
<keyword evidence="7" id="KW-0413">Isomerase</keyword>
<keyword evidence="4 10" id="KW-0347">Helicase</keyword>
<dbReference type="EC" id="5.6.2.4" evidence="11"/>
<dbReference type="GO" id="GO:0043138">
    <property type="term" value="F:3'-5' DNA helicase activity"/>
    <property type="evidence" value="ECO:0007669"/>
    <property type="project" value="UniProtKB-EC"/>
</dbReference>
<dbReference type="InterPro" id="IPR000212">
    <property type="entry name" value="DNA_helicase_UvrD/REP"/>
</dbReference>
<dbReference type="GO" id="GO:0043139">
    <property type="term" value="F:5'-3' DNA helicase activity"/>
    <property type="evidence" value="ECO:0000318"/>
    <property type="project" value="GO_Central"/>
</dbReference>
<evidence type="ECO:0000256" key="1">
    <source>
        <dbReference type="ARBA" id="ARBA00009922"/>
    </source>
</evidence>
<dbReference type="GO" id="GO:0005737">
    <property type="term" value="C:cytoplasm"/>
    <property type="evidence" value="ECO:0007669"/>
    <property type="project" value="InterPro"/>
</dbReference>
<dbReference type="PhylomeDB" id="P73465"/>
<dbReference type="InterPro" id="IPR027417">
    <property type="entry name" value="P-loop_NTPase"/>
</dbReference>
<evidence type="ECO:0000256" key="11">
    <source>
        <dbReference type="RuleBase" id="RU364053"/>
    </source>
</evidence>
<comment type="catalytic activity">
    <reaction evidence="8">
        <text>Couples ATP hydrolysis with the unwinding of duplex DNA by translocating in the 3'-5' direction.</text>
        <dbReference type="EC" id="5.6.2.4"/>
    </reaction>
</comment>
<evidence type="ECO:0000256" key="12">
    <source>
        <dbReference type="SAM" id="MobiDB-lite"/>
    </source>
</evidence>
<dbReference type="EnsemblBacteria" id="BAA17505">
    <property type="protein sequence ID" value="BAA17505"/>
    <property type="gene ID" value="BAA17505"/>
</dbReference>
<dbReference type="Pfam" id="PF21196">
    <property type="entry name" value="PcrA_UvrD_tudor"/>
    <property type="match status" value="1"/>
</dbReference>
<evidence type="ECO:0000256" key="6">
    <source>
        <dbReference type="ARBA" id="ARBA00023125"/>
    </source>
</evidence>
<accession>P73465</accession>
<evidence type="ECO:0000259" key="14">
    <source>
        <dbReference type="PROSITE" id="PS51217"/>
    </source>
</evidence>
<name>P73465_SYNY3</name>
<dbReference type="PANTHER" id="PTHR11070">
    <property type="entry name" value="UVRD / RECB / PCRA DNA HELICASE FAMILY MEMBER"/>
    <property type="match status" value="1"/>
</dbReference>
<dbReference type="GO" id="GO:0006260">
    <property type="term" value="P:DNA replication"/>
    <property type="evidence" value="ECO:0007669"/>
    <property type="project" value="InterPro"/>
</dbReference>
<dbReference type="GO" id="GO:0016887">
    <property type="term" value="F:ATP hydrolysis activity"/>
    <property type="evidence" value="ECO:0007669"/>
    <property type="project" value="RHEA"/>
</dbReference>
<protein>
    <recommendedName>
        <fullName evidence="11">ATP-dependent DNA helicase</fullName>
        <ecNumber evidence="11">5.6.2.4</ecNumber>
    </recommendedName>
</protein>
<feature type="domain" description="UvrD-like helicase C-terminal" evidence="14">
    <location>
        <begin position="345"/>
        <end position="621"/>
    </location>
</feature>
<dbReference type="Gene3D" id="3.40.50.300">
    <property type="entry name" value="P-loop containing nucleotide triphosphate hydrolases"/>
    <property type="match status" value="2"/>
</dbReference>
<evidence type="ECO:0000256" key="4">
    <source>
        <dbReference type="ARBA" id="ARBA00022806"/>
    </source>
</evidence>
<dbReference type="InterPro" id="IPR005751">
    <property type="entry name" value="ATP-dep_DNA_helicase_PcrA"/>
</dbReference>
<dbReference type="InterPro" id="IPR014017">
    <property type="entry name" value="DNA_helicase_UvrD-like_C"/>
</dbReference>
<sequence length="793" mass="90395">MPMTVVPDYLAHLNPSQRRAVEHFCGPLLVVAGAGSGKTRALTYRIAHLIRQHRINPENILAVTFTNKAAKEMKERLEKIFAQAWAQQEFSQRWELLGKYEQKQLLSRVYKTVTKPLWIGTFHSLCSRILRYDIDKYQDSSGRRWTKQFSIFDESDVQSLFKTIVTKDMDLDEKQFNPKSIRYQVSNAKNLGQSPETYLRENPSYKGRVIAEVYQAYQNQLAANNALDFDDLILIPTRLFQQNESVLGYWHRKFNHILVDEYQDTNRIQYDLIRLLSTNGEERQSEWDWRGRSTFVVGDADQSIYSFRMADFTILLNFQEDFGDRLLDGETTTMVKLEENYRSRENILQAANHLIEHNSQRIDKILKATRSGGDDIILYQADDERDESRFVINKILSLRKNNPELNFGDFAILYRTNAQSRAFEEQLLNNNIRYNIVGGFRFYDRQEIKDAIAYLRVLVNPADTVSLLRIINTPRRGIGKSTIEGFVNASKELDIPLWEIITDETSVNTLAGRSGKKTLQFARMLQEIQSQIGELSASEALSLVLEKSNYVDDLKQKGTEEADNRLANLGELDNAVRQFEAESEDPSLVDFLASASLTSDLDDLEESGDEVSLMTLHSAKGLEFPVVFLVGLEQGTCPHARSLNDPLDLEEERRLCYVGITRAQENLFLTHARMRYIWGSLETKIPSQFLQELPPDLLADGSTGRRTGRNAPAADPKGPSIAQKQARKKTGSQSTQPAKDLIWNVGDRVMHNNFGEGTVTHILGKGHKANLAIKFPGIGVKIIDPSFAPLRRL</sequence>
<keyword evidence="5 10" id="KW-0067">ATP-binding</keyword>
<dbReference type="FunFam" id="1.10.10.160:FF:000001">
    <property type="entry name" value="ATP-dependent DNA helicase"/>
    <property type="match status" value="1"/>
</dbReference>
<dbReference type="CDD" id="cd18807">
    <property type="entry name" value="SF1_C_UvrD"/>
    <property type="match status" value="1"/>
</dbReference>
<evidence type="ECO:0000256" key="8">
    <source>
        <dbReference type="ARBA" id="ARBA00034617"/>
    </source>
</evidence>
<dbReference type="KEGG" id="syn:sll1143"/>
<dbReference type="FunCoup" id="P73465">
    <property type="interactions" value="517"/>
</dbReference>
<feature type="region of interest" description="Disordered" evidence="12">
    <location>
        <begin position="696"/>
        <end position="738"/>
    </location>
</feature>
<dbReference type="Proteomes" id="UP000001425">
    <property type="component" value="Chromosome"/>
</dbReference>
<evidence type="ECO:0000256" key="9">
    <source>
        <dbReference type="ARBA" id="ARBA00048988"/>
    </source>
</evidence>
<dbReference type="InterPro" id="IPR013986">
    <property type="entry name" value="DExx_box_DNA_helicase_dom_sf"/>
</dbReference>
<evidence type="ECO:0000313" key="15">
    <source>
        <dbReference type="EMBL" id="BAA17505.1"/>
    </source>
</evidence>
<dbReference type="InterPro" id="IPR014016">
    <property type="entry name" value="UvrD-like_ATP-bd"/>
</dbReference>
<dbReference type="PIR" id="S77402">
    <property type="entry name" value="S77402"/>
</dbReference>
<evidence type="ECO:0000256" key="10">
    <source>
        <dbReference type="PROSITE-ProRule" id="PRU00560"/>
    </source>
</evidence>
<evidence type="ECO:0000256" key="3">
    <source>
        <dbReference type="ARBA" id="ARBA00022801"/>
    </source>
</evidence>
<keyword evidence="16" id="KW-1185">Reference proteome</keyword>
<dbReference type="GO" id="GO:0003677">
    <property type="term" value="F:DNA binding"/>
    <property type="evidence" value="ECO:0007669"/>
    <property type="project" value="UniProtKB-KW"/>
</dbReference>
<keyword evidence="6 11" id="KW-0238">DNA-binding</keyword>
<dbReference type="AlphaFoldDB" id="P73465"/>
<keyword evidence="2 10" id="KW-0547">Nucleotide-binding</keyword>
<organism evidence="15 16">
    <name type="scientific">Synechocystis sp. (strain ATCC 27184 / PCC 6803 / Kazusa)</name>
    <dbReference type="NCBI Taxonomy" id="1111708"/>
    <lineage>
        <taxon>Bacteria</taxon>
        <taxon>Bacillati</taxon>
        <taxon>Cyanobacteriota</taxon>
        <taxon>Cyanophyceae</taxon>
        <taxon>Synechococcales</taxon>
        <taxon>Merismopediaceae</taxon>
        <taxon>Synechocystis</taxon>
    </lineage>
</organism>
<dbReference type="GO" id="GO:0009314">
    <property type="term" value="P:response to radiation"/>
    <property type="evidence" value="ECO:0007669"/>
    <property type="project" value="UniProtKB-ARBA"/>
</dbReference>
<feature type="binding site" evidence="10">
    <location>
        <begin position="32"/>
        <end position="39"/>
    </location>
    <ligand>
        <name>ATP</name>
        <dbReference type="ChEBI" id="CHEBI:30616"/>
    </ligand>
</feature>
<feature type="domain" description="UvrD-like helicase ATP-binding" evidence="13">
    <location>
        <begin position="11"/>
        <end position="344"/>
    </location>
</feature>
<dbReference type="Pfam" id="PF13361">
    <property type="entry name" value="UvrD_C"/>
    <property type="match status" value="1"/>
</dbReference>
<dbReference type="NCBIfam" id="TIGR01073">
    <property type="entry name" value="pcrA"/>
    <property type="match status" value="1"/>
</dbReference>
<dbReference type="CDD" id="cd17932">
    <property type="entry name" value="DEXQc_UvrD"/>
    <property type="match status" value="1"/>
</dbReference>
<dbReference type="Gene3D" id="1.10.486.10">
    <property type="entry name" value="PCRA, domain 4"/>
    <property type="match status" value="1"/>
</dbReference>
<evidence type="ECO:0000259" key="13">
    <source>
        <dbReference type="PROSITE" id="PS51198"/>
    </source>
</evidence>
<keyword evidence="3 10" id="KW-0378">Hydrolase</keyword>
<dbReference type="IntAct" id="P73465">
    <property type="interactions" value="21"/>
</dbReference>
<dbReference type="GO" id="GO:0005524">
    <property type="term" value="F:ATP binding"/>
    <property type="evidence" value="ECO:0007669"/>
    <property type="project" value="UniProtKB-UniRule"/>
</dbReference>
<dbReference type="PROSITE" id="PS51217">
    <property type="entry name" value="UVRD_HELICASE_CTER"/>
    <property type="match status" value="1"/>
</dbReference>
<dbReference type="PANTHER" id="PTHR11070:SF2">
    <property type="entry name" value="ATP-DEPENDENT DNA HELICASE SRS2"/>
    <property type="match status" value="1"/>
</dbReference>
<dbReference type="EMBL" id="BA000022">
    <property type="protein sequence ID" value="BAA17505.1"/>
    <property type="molecule type" value="Genomic_DNA"/>
</dbReference>
<comment type="catalytic activity">
    <reaction evidence="9 11">
        <text>ATP + H2O = ADP + phosphate + H(+)</text>
        <dbReference type="Rhea" id="RHEA:13065"/>
        <dbReference type="ChEBI" id="CHEBI:15377"/>
        <dbReference type="ChEBI" id="CHEBI:15378"/>
        <dbReference type="ChEBI" id="CHEBI:30616"/>
        <dbReference type="ChEBI" id="CHEBI:43474"/>
        <dbReference type="ChEBI" id="CHEBI:456216"/>
        <dbReference type="EC" id="5.6.2.4"/>
    </reaction>
</comment>
<dbReference type="Pfam" id="PF00580">
    <property type="entry name" value="UvrD-helicase"/>
    <property type="match status" value="1"/>
</dbReference>
<dbReference type="GO" id="GO:0032991">
    <property type="term" value="C:protein-containing complex"/>
    <property type="evidence" value="ECO:0007669"/>
    <property type="project" value="UniProtKB-ARBA"/>
</dbReference>
<dbReference type="PROSITE" id="PS51198">
    <property type="entry name" value="UVRD_HELICASE_ATP_BIND"/>
    <property type="match status" value="1"/>
</dbReference>
<proteinExistence type="inferred from homology"/>
<dbReference type="FunFam" id="1.10.486.10:FF:000003">
    <property type="entry name" value="ATP-dependent DNA helicase"/>
    <property type="match status" value="1"/>
</dbReference>
<dbReference type="STRING" id="1148.gene:10498370"/>
<evidence type="ECO:0000313" key="16">
    <source>
        <dbReference type="Proteomes" id="UP000001425"/>
    </source>
</evidence>
<dbReference type="PaxDb" id="1148-1652584"/>
<dbReference type="InParanoid" id="P73465"/>
<reference evidence="15 16" key="1">
    <citation type="journal article" date="1995" name="DNA Res.">
        <title>Sequence analysis of the genome of the unicellular cyanobacterium Synechocystis sp. strain PCC6803. I. Sequence features in the 1 Mb region from map positions 64% to 92% of the genome.</title>
        <authorList>
            <person name="Kaneko T."/>
            <person name="Tanaka A."/>
            <person name="Sato S."/>
            <person name="Kotani H."/>
            <person name="Sazuka T."/>
            <person name="Miyajima N."/>
            <person name="Sugiura M."/>
            <person name="Tabata S."/>
        </authorList>
    </citation>
    <scope>NUCLEOTIDE SEQUENCE [LARGE SCALE GENOMIC DNA]</scope>
    <source>
        <strain evidence="16">ATCC 27184 / PCC 6803 / Kazusa</strain>
    </source>
</reference>
<gene>
    <name evidence="15" type="primary">uvrD</name>
</gene>
<dbReference type="Gene3D" id="1.10.10.160">
    <property type="match status" value="1"/>
</dbReference>
<evidence type="ECO:0000256" key="5">
    <source>
        <dbReference type="ARBA" id="ARBA00022840"/>
    </source>
</evidence>
<evidence type="ECO:0000256" key="7">
    <source>
        <dbReference type="ARBA" id="ARBA00023235"/>
    </source>
</evidence>